<dbReference type="Pfam" id="PF00350">
    <property type="entry name" value="Dynamin_N"/>
    <property type="match status" value="1"/>
</dbReference>
<dbReference type="Gene3D" id="3.40.50.300">
    <property type="entry name" value="P-loop containing nucleotide triphosphate hydrolases"/>
    <property type="match status" value="1"/>
</dbReference>
<proteinExistence type="predicted"/>
<accession>H0EDC2</accession>
<dbReference type="EMBL" id="AGUE01000007">
    <property type="protein sequence ID" value="EHL03485.1"/>
    <property type="molecule type" value="Genomic_DNA"/>
</dbReference>
<comment type="caution">
    <text evidence="3">The sequence shown here is derived from an EMBL/GenBank/DDBJ whole genome shotgun (WGS) entry which is preliminary data.</text>
</comment>
<evidence type="ECO:0000313" key="4">
    <source>
        <dbReference type="Proteomes" id="UP000005446"/>
    </source>
</evidence>
<dbReference type="InterPro" id="IPR045063">
    <property type="entry name" value="Dynamin_N"/>
</dbReference>
<evidence type="ECO:0000256" key="1">
    <source>
        <dbReference type="SAM" id="MobiDB-lite"/>
    </source>
</evidence>
<dbReference type="SUPFAM" id="SSF52540">
    <property type="entry name" value="P-loop containing nucleoside triphosphate hydrolases"/>
    <property type="match status" value="1"/>
</dbReference>
<keyword evidence="4" id="KW-1185">Reference proteome</keyword>
<dbReference type="OrthoDB" id="3598281at2759"/>
<dbReference type="InParanoid" id="H0EDC2"/>
<dbReference type="PANTHER" id="PTHR36681">
    <property type="entry name" value="NUCLEAR GTPASE, GERMINAL CENTER-ASSOCIATED, TANDEM DUPLICATE 3"/>
    <property type="match status" value="1"/>
</dbReference>
<sequence length="720" mass="80482">MANCKIKEEFNSAHAAELNEPGTFDQTVNSPDLLVNADLGQEQLSNREVNKPLWQNCEDLERLQQIEVKERAVDDSLACMDRIEKILHSTTGIKSLARHIAAIGVSGAGKSSLINVLLEHEDLLPADDEKACTASVVEISFNAELEYEAVVERIDKEDWQNLDDREKVATCEDEEPDLEREYRIKTAFSKIKCVYPEIKNPKDLQDYTAKGLLSHPNVKGILGKDHQIIHKNRDKFAAEIRPFIASGATNGGLGKTYAQWPLVKLVRLRIPAPLLEHGLVLVDLPGSADSNVARGIIAEKYQKNLKVTCVVAPATRAATDKPAQDLLGKALQLSLQLDNRFSTENLCFIVTKTDASINVKRYLQQNPDVEAAIAGELQLHKDYSENLNTWKIYFGEAQATSRSETELGKSLRKEHKQASRALGALRGKSSKKRKRNDEAEASAVTLHGVPGKPEEQAMRNNLMELEARIAAHEKQAARTARFLVKSNEHIETLQYNLEVLESRQKGACINKRNETSTFELRQDFESVPNPLSPAAGKMLGSAFSNLRGQHFQIVLQDLIDSCEELIAGDFSDAMEEIERKGVSTVQLTVNRWAQKPVHWASHRACNRALGTWTTSGGLQLSWCDDLKVAECIESFVTALQQRILVPYPQLYDAFQDLKESTLRTPAALEKNSARIFAETIQEGAREAHRKVKPVVRTVWDNTFVLCGEQYACETIKRPYA</sequence>
<name>H0EDC2_GLAL7</name>
<dbReference type="InterPro" id="IPR027417">
    <property type="entry name" value="P-loop_NTPase"/>
</dbReference>
<organism evidence="3 4">
    <name type="scientific">Glarea lozoyensis (strain ATCC 74030 / MF5533)</name>
    <dbReference type="NCBI Taxonomy" id="1104152"/>
    <lineage>
        <taxon>Eukaryota</taxon>
        <taxon>Fungi</taxon>
        <taxon>Dikarya</taxon>
        <taxon>Ascomycota</taxon>
        <taxon>Pezizomycotina</taxon>
        <taxon>Leotiomycetes</taxon>
        <taxon>Helotiales</taxon>
        <taxon>Helotiaceae</taxon>
        <taxon>Glarea</taxon>
    </lineage>
</organism>
<reference evidence="3 4" key="1">
    <citation type="journal article" date="2012" name="Eukaryot. Cell">
        <title>Genome sequence of the fungus Glarea lozoyensis: the first genome sequence of a species from the Helotiaceae family.</title>
        <authorList>
            <person name="Youssar L."/>
            <person name="Gruening B.A."/>
            <person name="Erxleben A."/>
            <person name="Guenther S."/>
            <person name="Huettel W."/>
        </authorList>
    </citation>
    <scope>NUCLEOTIDE SEQUENCE [LARGE SCALE GENOMIC DNA]</scope>
    <source>
        <strain evidence="4">ATCC 74030 / MF5533</strain>
    </source>
</reference>
<evidence type="ECO:0000259" key="2">
    <source>
        <dbReference type="Pfam" id="PF00350"/>
    </source>
</evidence>
<dbReference type="AlphaFoldDB" id="H0EDC2"/>
<dbReference type="PANTHER" id="PTHR36681:SF3">
    <property type="entry name" value="NUCLEAR GTPASE, GERMINAL CENTER-ASSOCIATED, TANDEM DUPLICATE 3"/>
    <property type="match status" value="1"/>
</dbReference>
<protein>
    <submittedName>
        <fullName evidence="3">Putative GTPase SLIP-GC</fullName>
    </submittedName>
</protein>
<gene>
    <name evidence="3" type="ORF">M7I_0430</name>
</gene>
<evidence type="ECO:0000313" key="3">
    <source>
        <dbReference type="EMBL" id="EHL03485.1"/>
    </source>
</evidence>
<feature type="domain" description="Dynamin N-terminal" evidence="2">
    <location>
        <begin position="100"/>
        <end position="327"/>
    </location>
</feature>
<dbReference type="Proteomes" id="UP000005446">
    <property type="component" value="Unassembled WGS sequence"/>
</dbReference>
<dbReference type="HOGENOM" id="CLU_384038_0_0_1"/>
<feature type="region of interest" description="Disordered" evidence="1">
    <location>
        <begin position="404"/>
        <end position="455"/>
    </location>
</feature>